<name>A0AAV1PMJ4_SCOSC</name>
<protein>
    <submittedName>
        <fullName evidence="2">Uncharacterized protein si:ch211-67e16.11</fullName>
    </submittedName>
</protein>
<sequence>MRLLVLLAAPLSILVLHIALVAPAGSMAPGRLERWVRSGLQSLQWNQLDQCLRMSSLSEAECRRLAHLPPSAVAVYVSEPRTAAGNSDKVLAILPDSFHSSGGMMGSKLRGGFSVSPALNGGERNQQLFPGSTAHDAVLVLDPSPGENFGHPVVLFYVDLNVTKKRCSHLDGIYLGEECLTLALKSRCQNQLKRRQAGPERLIGNGHGRLAGGSLRSGTISGPVSSASRLVERAVGGLCEIHFLPLVVGVGDSNRTQRLRCVDQAEFARCPQPLPLGSPSLPVSSCELNKNTRRCHQQPLATHLSCRLYQTCDHAVLISGGWQQQITFQRHVQNLQRFYRMLRNNGFHKDHIKTFFASGGQLPEEIEGVYSATEKAVIRNHVSYVCRKQHCADSLVLYLNSPTRNDGTMLLWDANLNGIADLKERYSVNELLADLAGCKATRVLLFVDQSYSGVLSKRLRGSQKHLNVVLIQSQTRQTHNHQNQRLNPGWEDNNWSFISPATCLLDHLEKSAGMSRLLEPWAGLLNVTLAGAPCNATPPLTEGEMRREYQGCQNLPTALWHQKYRRTN</sequence>
<dbReference type="AlphaFoldDB" id="A0AAV1PMJ4"/>
<dbReference type="PANTHER" id="PTHR35842:SF1">
    <property type="entry name" value="SI:CH211-67E16.11"/>
    <property type="match status" value="1"/>
</dbReference>
<feature type="signal peptide" evidence="1">
    <location>
        <begin position="1"/>
        <end position="26"/>
    </location>
</feature>
<keyword evidence="1" id="KW-0732">Signal</keyword>
<organism evidence="2 3">
    <name type="scientific">Scomber scombrus</name>
    <name type="common">Atlantic mackerel</name>
    <name type="synonym">Scomber vernalis</name>
    <dbReference type="NCBI Taxonomy" id="13677"/>
    <lineage>
        <taxon>Eukaryota</taxon>
        <taxon>Metazoa</taxon>
        <taxon>Chordata</taxon>
        <taxon>Craniata</taxon>
        <taxon>Vertebrata</taxon>
        <taxon>Euteleostomi</taxon>
        <taxon>Actinopterygii</taxon>
        <taxon>Neopterygii</taxon>
        <taxon>Teleostei</taxon>
        <taxon>Neoteleostei</taxon>
        <taxon>Acanthomorphata</taxon>
        <taxon>Pelagiaria</taxon>
        <taxon>Scombriformes</taxon>
        <taxon>Scombridae</taxon>
        <taxon>Scomber</taxon>
    </lineage>
</organism>
<gene>
    <name evidence="2" type="ORF">FSCOSCO3_A025024</name>
</gene>
<comment type="caution">
    <text evidence="2">The sequence shown here is derived from an EMBL/GenBank/DDBJ whole genome shotgun (WGS) entry which is preliminary data.</text>
</comment>
<evidence type="ECO:0000256" key="1">
    <source>
        <dbReference type="SAM" id="SignalP"/>
    </source>
</evidence>
<reference evidence="2 3" key="1">
    <citation type="submission" date="2024-01" db="EMBL/GenBank/DDBJ databases">
        <authorList>
            <person name="Alioto T."/>
            <person name="Alioto T."/>
            <person name="Gomez Garrido J."/>
        </authorList>
    </citation>
    <scope>NUCLEOTIDE SEQUENCE [LARGE SCALE GENOMIC DNA]</scope>
</reference>
<dbReference type="PANTHER" id="PTHR35842">
    <property type="entry name" value="SI:CH211-67E16.11"/>
    <property type="match status" value="1"/>
</dbReference>
<dbReference type="EMBL" id="CAWUFR010000224">
    <property type="protein sequence ID" value="CAK6973177.1"/>
    <property type="molecule type" value="Genomic_DNA"/>
</dbReference>
<proteinExistence type="predicted"/>
<keyword evidence="3" id="KW-1185">Reference proteome</keyword>
<dbReference type="Proteomes" id="UP001314229">
    <property type="component" value="Unassembled WGS sequence"/>
</dbReference>
<feature type="chain" id="PRO_5043539068" evidence="1">
    <location>
        <begin position="27"/>
        <end position="568"/>
    </location>
</feature>
<accession>A0AAV1PMJ4</accession>
<evidence type="ECO:0000313" key="3">
    <source>
        <dbReference type="Proteomes" id="UP001314229"/>
    </source>
</evidence>
<evidence type="ECO:0000313" key="2">
    <source>
        <dbReference type="EMBL" id="CAK6973177.1"/>
    </source>
</evidence>